<dbReference type="NCBIfam" id="TIGR01764">
    <property type="entry name" value="excise"/>
    <property type="match status" value="1"/>
</dbReference>
<evidence type="ECO:0000313" key="3">
    <source>
        <dbReference type="Proteomes" id="UP000193622"/>
    </source>
</evidence>
<accession>A0A1X1WRJ8</accession>
<evidence type="ECO:0000259" key="1">
    <source>
        <dbReference type="Pfam" id="PF12728"/>
    </source>
</evidence>
<dbReference type="AlphaFoldDB" id="A0A1X1WRJ8"/>
<protein>
    <recommendedName>
        <fullName evidence="1">Helix-turn-helix domain-containing protein</fullName>
    </recommendedName>
</protein>
<name>A0A1X1WRJ8_MYCIR</name>
<feature type="domain" description="Helix-turn-helix" evidence="1">
    <location>
        <begin position="18"/>
        <end position="63"/>
    </location>
</feature>
<proteinExistence type="predicted"/>
<gene>
    <name evidence="2" type="ORF">AWC12_10555</name>
</gene>
<dbReference type="EMBL" id="LQPC01000027">
    <property type="protein sequence ID" value="ORV89227.1"/>
    <property type="molecule type" value="Genomic_DNA"/>
</dbReference>
<comment type="caution">
    <text evidence="2">The sequence shown here is derived from an EMBL/GenBank/DDBJ whole genome shotgun (WGS) entry which is preliminary data.</text>
</comment>
<reference evidence="2 3" key="1">
    <citation type="submission" date="2016-01" db="EMBL/GenBank/DDBJ databases">
        <title>The new phylogeny of the genus Mycobacterium.</title>
        <authorList>
            <person name="Tarcisio F."/>
            <person name="Conor M."/>
            <person name="Antonella G."/>
            <person name="Elisabetta G."/>
            <person name="Giulia F.S."/>
            <person name="Sara T."/>
            <person name="Anna F."/>
            <person name="Clotilde B."/>
            <person name="Roberto B."/>
            <person name="Veronica D.S."/>
            <person name="Fabio R."/>
            <person name="Monica P."/>
            <person name="Olivier J."/>
            <person name="Enrico T."/>
            <person name="Nicola S."/>
        </authorList>
    </citation>
    <scope>NUCLEOTIDE SEQUENCE [LARGE SCALE GENOMIC DNA]</scope>
    <source>
        <strain evidence="2 3">DSM 45541</strain>
    </source>
</reference>
<dbReference type="Pfam" id="PF12728">
    <property type="entry name" value="HTH_17"/>
    <property type="match status" value="1"/>
</dbReference>
<sequence>MRRGPVTVEYLRHHPTVSAEQAALLLGISKAYTYELIHAGKLDAITLGEKRIRVKSISLLRLLGED</sequence>
<dbReference type="InterPro" id="IPR010093">
    <property type="entry name" value="SinI_DNA-bd"/>
</dbReference>
<evidence type="ECO:0000313" key="2">
    <source>
        <dbReference type="EMBL" id="ORV89227.1"/>
    </source>
</evidence>
<dbReference type="InterPro" id="IPR041657">
    <property type="entry name" value="HTH_17"/>
</dbReference>
<dbReference type="Proteomes" id="UP000193622">
    <property type="component" value="Unassembled WGS sequence"/>
</dbReference>
<dbReference type="GO" id="GO:0003677">
    <property type="term" value="F:DNA binding"/>
    <property type="evidence" value="ECO:0007669"/>
    <property type="project" value="InterPro"/>
</dbReference>
<organism evidence="2 3">
    <name type="scientific">Mycolicibacterium iranicum</name>
    <name type="common">Mycobacterium iranicum</name>
    <dbReference type="NCBI Taxonomy" id="912594"/>
    <lineage>
        <taxon>Bacteria</taxon>
        <taxon>Bacillati</taxon>
        <taxon>Actinomycetota</taxon>
        <taxon>Actinomycetes</taxon>
        <taxon>Mycobacteriales</taxon>
        <taxon>Mycobacteriaceae</taxon>
        <taxon>Mycolicibacterium</taxon>
    </lineage>
</organism>